<dbReference type="FunFam" id="3.40.50.300:FF:000398">
    <property type="entry name" value="Type IV pilus assembly ATPase PilB"/>
    <property type="match status" value="1"/>
</dbReference>
<dbReference type="GO" id="GO:0005524">
    <property type="term" value="F:ATP binding"/>
    <property type="evidence" value="ECO:0007669"/>
    <property type="project" value="UniProtKB-KW"/>
</dbReference>
<protein>
    <submittedName>
        <fullName evidence="5">Type II secretion system protein GspE</fullName>
    </submittedName>
</protein>
<gene>
    <name evidence="5" type="ORF">ENL39_02395</name>
</gene>
<dbReference type="AlphaFoldDB" id="A0A7V5HYL7"/>
<comment type="caution">
    <text evidence="5">The sequence shown here is derived from an EMBL/GenBank/DDBJ whole genome shotgun (WGS) entry which is preliminary data.</text>
</comment>
<dbReference type="InterPro" id="IPR003593">
    <property type="entry name" value="AAA+_ATPase"/>
</dbReference>
<dbReference type="Pfam" id="PF00437">
    <property type="entry name" value="T2SSE"/>
    <property type="match status" value="1"/>
</dbReference>
<evidence type="ECO:0000256" key="1">
    <source>
        <dbReference type="ARBA" id="ARBA00006611"/>
    </source>
</evidence>
<proteinExistence type="inferred from homology"/>
<dbReference type="PANTHER" id="PTHR30258">
    <property type="entry name" value="TYPE II SECRETION SYSTEM PROTEIN GSPE-RELATED"/>
    <property type="match status" value="1"/>
</dbReference>
<evidence type="ECO:0000259" key="4">
    <source>
        <dbReference type="PROSITE" id="PS00662"/>
    </source>
</evidence>
<dbReference type="EMBL" id="DRTT01000074">
    <property type="protein sequence ID" value="HHF98319.1"/>
    <property type="molecule type" value="Genomic_DNA"/>
</dbReference>
<evidence type="ECO:0000256" key="3">
    <source>
        <dbReference type="ARBA" id="ARBA00022840"/>
    </source>
</evidence>
<dbReference type="SMART" id="SM00382">
    <property type="entry name" value="AAA"/>
    <property type="match status" value="1"/>
</dbReference>
<dbReference type="Gene3D" id="3.40.50.300">
    <property type="entry name" value="P-loop containing nucleotide triphosphate hydrolases"/>
    <property type="match status" value="1"/>
</dbReference>
<organism evidence="5">
    <name type="scientific">Aerophobetes bacterium</name>
    <dbReference type="NCBI Taxonomy" id="2030807"/>
    <lineage>
        <taxon>Bacteria</taxon>
        <taxon>Candidatus Aerophobota</taxon>
    </lineage>
</organism>
<dbReference type="SUPFAM" id="SSF52540">
    <property type="entry name" value="P-loop containing nucleoside triphosphate hydrolases"/>
    <property type="match status" value="1"/>
</dbReference>
<dbReference type="PROSITE" id="PS00662">
    <property type="entry name" value="T2SP_E"/>
    <property type="match status" value="1"/>
</dbReference>
<dbReference type="SUPFAM" id="SSF160246">
    <property type="entry name" value="EspE N-terminal domain-like"/>
    <property type="match status" value="1"/>
</dbReference>
<evidence type="ECO:0000313" key="5">
    <source>
        <dbReference type="EMBL" id="HHF98319.1"/>
    </source>
</evidence>
<sequence length="571" mass="63788">MAKTVRMSLGEVLLKEKFVTEEDLKKAKEYQKKHGGNLADVLIKLGLITEEQLVIGLAKQLGIPHVKLSNYKIDPEVMETIPEDIIKKEKVIPLAKSGNSLTVAMADPLNVLLIDSLRARTGYNIQIIAATPSEIEKVIGDYFSAKAERHISNLIQESDTSETLTVIGAEERVNLDELLEEAEQAPIVKMVNMILSRGIRERASDIHIEPFEKRVQVRFRIDGILYPLINLPKRVQNAVISRIKILSEMDIAERRLPQDGRFRVKAYNRDIDFRVSTIPTRFGEKVVLRLLDKAQLMGLTIDKLGLEENVLDKYQRAIMKPYGMIILTGPTSSGKSTSLHAAIRALNTPDKNILTIEDPVEYEQEGVNQVQVNEEVGLTFAKALRAFLRQDPDIIMLGEMRDFETADIGIKAALTGHLLLTTLHTNDAAGAITRLLNMGIEPFLIAGSLIFVGAQRLMRRVCKECAQPYHPPPELLKQLGIEKNPKDVVFYRAKGCGACNNTGYRGRMAVMEALEVDDDIRQLIIKRASDVEIKKVAIEKGMVPLKENALAKVIKGESTLEEMGRITGTYL</sequence>
<dbReference type="GO" id="GO:0005886">
    <property type="term" value="C:plasma membrane"/>
    <property type="evidence" value="ECO:0007669"/>
    <property type="project" value="TreeGrafter"/>
</dbReference>
<feature type="domain" description="Bacterial type II secretion system protein E" evidence="4">
    <location>
        <begin position="388"/>
        <end position="402"/>
    </location>
</feature>
<dbReference type="FunFam" id="3.30.450.90:FF:000001">
    <property type="entry name" value="Type II secretion system ATPase GspE"/>
    <property type="match status" value="1"/>
</dbReference>
<dbReference type="InterPro" id="IPR001482">
    <property type="entry name" value="T2SS/T4SS_dom"/>
</dbReference>
<dbReference type="Gene3D" id="3.30.300.160">
    <property type="entry name" value="Type II secretion system, protein E, N-terminal domain"/>
    <property type="match status" value="1"/>
</dbReference>
<dbReference type="Gene3D" id="3.30.450.90">
    <property type="match status" value="1"/>
</dbReference>
<dbReference type="FunFam" id="3.30.300.160:FF:000002">
    <property type="entry name" value="Type II secretion system protein E"/>
    <property type="match status" value="1"/>
</dbReference>
<dbReference type="InterPro" id="IPR037257">
    <property type="entry name" value="T2SS_E_N_sf"/>
</dbReference>
<dbReference type="CDD" id="cd01129">
    <property type="entry name" value="PulE-GspE-like"/>
    <property type="match status" value="1"/>
</dbReference>
<comment type="similarity">
    <text evidence="1">Belongs to the GSP E family.</text>
</comment>
<reference evidence="5" key="1">
    <citation type="journal article" date="2020" name="mSystems">
        <title>Genome- and Community-Level Interaction Insights into Carbon Utilization and Element Cycling Functions of Hydrothermarchaeota in Hydrothermal Sediment.</title>
        <authorList>
            <person name="Zhou Z."/>
            <person name="Liu Y."/>
            <person name="Xu W."/>
            <person name="Pan J."/>
            <person name="Luo Z.H."/>
            <person name="Li M."/>
        </authorList>
    </citation>
    <scope>NUCLEOTIDE SEQUENCE [LARGE SCALE GENOMIC DNA]</scope>
    <source>
        <strain evidence="5">HyVt-92</strain>
    </source>
</reference>
<evidence type="ECO:0000256" key="2">
    <source>
        <dbReference type="ARBA" id="ARBA00022741"/>
    </source>
</evidence>
<dbReference type="Gene3D" id="1.10.40.70">
    <property type="match status" value="1"/>
</dbReference>
<dbReference type="PANTHER" id="PTHR30258:SF1">
    <property type="entry name" value="PROTEIN TRANSPORT PROTEIN HOFB HOMOLOG"/>
    <property type="match status" value="1"/>
</dbReference>
<accession>A0A7V5HYL7</accession>
<keyword evidence="3" id="KW-0067">ATP-binding</keyword>
<dbReference type="Pfam" id="PF05157">
    <property type="entry name" value="MshEN"/>
    <property type="match status" value="1"/>
</dbReference>
<name>A0A7V5HYL7_UNCAE</name>
<dbReference type="InterPro" id="IPR027417">
    <property type="entry name" value="P-loop_NTPase"/>
</dbReference>
<dbReference type="GO" id="GO:0016887">
    <property type="term" value="F:ATP hydrolysis activity"/>
    <property type="evidence" value="ECO:0007669"/>
    <property type="project" value="TreeGrafter"/>
</dbReference>
<keyword evidence="2" id="KW-0547">Nucleotide-binding</keyword>
<dbReference type="InterPro" id="IPR007831">
    <property type="entry name" value="T2SS_GspE_N"/>
</dbReference>
<dbReference type="Proteomes" id="UP000886070">
    <property type="component" value="Unassembled WGS sequence"/>
</dbReference>